<keyword evidence="2 4" id="KW-0378">Hydrolase</keyword>
<reference evidence="4 5" key="1">
    <citation type="submission" date="2019-11" db="EMBL/GenBank/DDBJ databases">
        <authorList>
            <person name="Zhang J."/>
            <person name="Sun C."/>
        </authorList>
    </citation>
    <scope>NUCLEOTIDE SEQUENCE [LARGE SCALE GENOMIC DNA]</scope>
    <source>
        <strain evidence="5">sp2</strain>
    </source>
</reference>
<dbReference type="KEGG" id="ghl:GM160_02920"/>
<name>A0A6I6D900_9GAMM</name>
<dbReference type="PANTHER" id="PTHR43798:SF33">
    <property type="entry name" value="HYDROLASE, PUTATIVE (AFU_ORTHOLOGUE AFUA_2G14860)-RELATED"/>
    <property type="match status" value="1"/>
</dbReference>
<sequence>MSRWLFAECRPAGWLRSVALAGWLGAGLALTGLAQAGFTTPVQTVTLDERSLSYHVVEASGERSRCDDGAPPVAIVLAGGPGFSSWNLEPVQHRLAELGYRTAIMDMIGVGENAAGGTGLVGQPLLDTWVAQVEALRRAVADERPVVLLGHSWGALMALLYTRAHPDAVRRLVLFNPVDPERLAMRDVAEQIDRRRARALGQAWDDESAWEQRMGGGEDAAATARHQIERSLPSYFLDYEQGQRYAEQFDASDFSAQLNIEGWRAYRENPVDYATIREWDMPIDVVACRQDLLMPVNLEALRANLSLGQVELLDRCVHFPWEEVPRAFGEALGRVLAHPGNGSD</sequence>
<dbReference type="Gene3D" id="3.40.50.1820">
    <property type="entry name" value="alpha/beta hydrolase"/>
    <property type="match status" value="1"/>
</dbReference>
<comment type="similarity">
    <text evidence="1">Belongs to the peptidase S33 family.</text>
</comment>
<feature type="domain" description="AB hydrolase-1" evidence="3">
    <location>
        <begin position="75"/>
        <end position="319"/>
    </location>
</feature>
<evidence type="ECO:0000256" key="1">
    <source>
        <dbReference type="ARBA" id="ARBA00010088"/>
    </source>
</evidence>
<accession>A0A6I6D900</accession>
<evidence type="ECO:0000313" key="5">
    <source>
        <dbReference type="Proteomes" id="UP000427716"/>
    </source>
</evidence>
<dbReference type="GO" id="GO:0016020">
    <property type="term" value="C:membrane"/>
    <property type="evidence" value="ECO:0007669"/>
    <property type="project" value="TreeGrafter"/>
</dbReference>
<evidence type="ECO:0000259" key="3">
    <source>
        <dbReference type="Pfam" id="PF00561"/>
    </source>
</evidence>
<dbReference type="Proteomes" id="UP000427716">
    <property type="component" value="Chromosome"/>
</dbReference>
<dbReference type="InterPro" id="IPR029058">
    <property type="entry name" value="AB_hydrolase_fold"/>
</dbReference>
<dbReference type="GO" id="GO:0008233">
    <property type="term" value="F:peptidase activity"/>
    <property type="evidence" value="ECO:0007669"/>
    <property type="project" value="InterPro"/>
</dbReference>
<keyword evidence="5" id="KW-1185">Reference proteome</keyword>
<dbReference type="InterPro" id="IPR002410">
    <property type="entry name" value="Peptidase_S33"/>
</dbReference>
<proteinExistence type="inferred from homology"/>
<dbReference type="SUPFAM" id="SSF53474">
    <property type="entry name" value="alpha/beta-Hydrolases"/>
    <property type="match status" value="1"/>
</dbReference>
<dbReference type="PRINTS" id="PR00793">
    <property type="entry name" value="PROAMNOPTASE"/>
</dbReference>
<dbReference type="Pfam" id="PF00561">
    <property type="entry name" value="Abhydrolase_1"/>
    <property type="match status" value="1"/>
</dbReference>
<dbReference type="GO" id="GO:0006508">
    <property type="term" value="P:proteolysis"/>
    <property type="evidence" value="ECO:0007669"/>
    <property type="project" value="InterPro"/>
</dbReference>
<dbReference type="PANTHER" id="PTHR43798">
    <property type="entry name" value="MONOACYLGLYCEROL LIPASE"/>
    <property type="match status" value="1"/>
</dbReference>
<dbReference type="InterPro" id="IPR050266">
    <property type="entry name" value="AB_hydrolase_sf"/>
</dbReference>
<dbReference type="EMBL" id="CP046415">
    <property type="protein sequence ID" value="QGT77932.1"/>
    <property type="molecule type" value="Genomic_DNA"/>
</dbReference>
<evidence type="ECO:0000313" key="4">
    <source>
        <dbReference type="EMBL" id="QGT77932.1"/>
    </source>
</evidence>
<evidence type="ECO:0000256" key="2">
    <source>
        <dbReference type="ARBA" id="ARBA00022801"/>
    </source>
</evidence>
<organism evidence="4 5">
    <name type="scientific">Guyparkeria halophila</name>
    <dbReference type="NCBI Taxonomy" id="47960"/>
    <lineage>
        <taxon>Bacteria</taxon>
        <taxon>Pseudomonadati</taxon>
        <taxon>Pseudomonadota</taxon>
        <taxon>Gammaproteobacteria</taxon>
        <taxon>Chromatiales</taxon>
        <taxon>Thioalkalibacteraceae</taxon>
        <taxon>Guyparkeria</taxon>
    </lineage>
</organism>
<dbReference type="AlphaFoldDB" id="A0A6I6D900"/>
<dbReference type="InterPro" id="IPR000073">
    <property type="entry name" value="AB_hydrolase_1"/>
</dbReference>
<protein>
    <submittedName>
        <fullName evidence="4">Alpha/beta fold hydrolase</fullName>
    </submittedName>
</protein>
<dbReference type="PRINTS" id="PR00111">
    <property type="entry name" value="ABHYDROLASE"/>
</dbReference>
<gene>
    <name evidence="4" type="ORF">GM160_02920</name>
</gene>